<dbReference type="SUPFAM" id="SSF141571">
    <property type="entry name" value="Pentapeptide repeat-like"/>
    <property type="match status" value="1"/>
</dbReference>
<dbReference type="InterPro" id="IPR001646">
    <property type="entry name" value="5peptide_repeat"/>
</dbReference>
<accession>A0ABP8U8I6</accession>
<evidence type="ECO:0000256" key="1">
    <source>
        <dbReference type="ARBA" id="ARBA00022737"/>
    </source>
</evidence>
<evidence type="ECO:0008006" key="4">
    <source>
        <dbReference type="Google" id="ProtNLM"/>
    </source>
</evidence>
<dbReference type="PANTHER" id="PTHR47485:SF1">
    <property type="entry name" value="THYLAKOID LUMENAL 17.4 KDA PROTEIN, CHLOROPLASTIC"/>
    <property type="match status" value="1"/>
</dbReference>
<comment type="caution">
    <text evidence="2">The sequence shown here is derived from an EMBL/GenBank/DDBJ whole genome shotgun (WGS) entry which is preliminary data.</text>
</comment>
<dbReference type="EMBL" id="BAABHK010000003">
    <property type="protein sequence ID" value="GAA4624368.1"/>
    <property type="molecule type" value="Genomic_DNA"/>
</dbReference>
<keyword evidence="3" id="KW-1185">Reference proteome</keyword>
<gene>
    <name evidence="2" type="ORF">GCM10023196_024220</name>
</gene>
<name>A0ABP8U8I6_9ACTN</name>
<evidence type="ECO:0000313" key="3">
    <source>
        <dbReference type="Proteomes" id="UP001501442"/>
    </source>
</evidence>
<dbReference type="Proteomes" id="UP001501442">
    <property type="component" value="Unassembled WGS sequence"/>
</dbReference>
<dbReference type="Pfam" id="PF00805">
    <property type="entry name" value="Pentapeptide"/>
    <property type="match status" value="2"/>
</dbReference>
<organism evidence="2 3">
    <name type="scientific">Actinoallomurus vinaceus</name>
    <dbReference type="NCBI Taxonomy" id="1080074"/>
    <lineage>
        <taxon>Bacteria</taxon>
        <taxon>Bacillati</taxon>
        <taxon>Actinomycetota</taxon>
        <taxon>Actinomycetes</taxon>
        <taxon>Streptosporangiales</taxon>
        <taxon>Thermomonosporaceae</taxon>
        <taxon>Actinoallomurus</taxon>
    </lineage>
</organism>
<keyword evidence="1" id="KW-0677">Repeat</keyword>
<proteinExistence type="predicted"/>
<reference evidence="3" key="1">
    <citation type="journal article" date="2019" name="Int. J. Syst. Evol. Microbiol.">
        <title>The Global Catalogue of Microorganisms (GCM) 10K type strain sequencing project: providing services to taxonomists for standard genome sequencing and annotation.</title>
        <authorList>
            <consortium name="The Broad Institute Genomics Platform"/>
            <consortium name="The Broad Institute Genome Sequencing Center for Infectious Disease"/>
            <person name="Wu L."/>
            <person name="Ma J."/>
        </authorList>
    </citation>
    <scope>NUCLEOTIDE SEQUENCE [LARGE SCALE GENOMIC DNA]</scope>
    <source>
        <strain evidence="3">JCM 17939</strain>
    </source>
</reference>
<sequence>MSSGTPNNVPRPSAESVHAWPYDRAACAALNSYIERRAEDENVALVGAHLDFRGADLRGLELHRADFTEATLEGVSFVDCMINHADFTESSIVGAKFVNVEMIGADLFRVSGEGASFVDAWLSGTEAEFADLRSADFRNAFLGGVSFVKSDLTGADLRGAKAEHTLFTNCKIADLRLTGLSGTVVGPSLVGSDTELADELLQNWFHERGADITVAPIHPS</sequence>
<dbReference type="PANTHER" id="PTHR47485">
    <property type="entry name" value="THYLAKOID LUMENAL 17.4 KDA PROTEIN, CHLOROPLASTIC"/>
    <property type="match status" value="1"/>
</dbReference>
<dbReference type="Gene3D" id="2.160.20.80">
    <property type="entry name" value="E3 ubiquitin-protein ligase SopA"/>
    <property type="match status" value="1"/>
</dbReference>
<evidence type="ECO:0000313" key="2">
    <source>
        <dbReference type="EMBL" id="GAA4624368.1"/>
    </source>
</evidence>
<protein>
    <recommendedName>
        <fullName evidence="4">Pentapeptide repeat-containing protein</fullName>
    </recommendedName>
</protein>